<dbReference type="Pfam" id="PF00378">
    <property type="entry name" value="ECH_1"/>
    <property type="match status" value="1"/>
</dbReference>
<dbReference type="EMBL" id="RBWX01000008">
    <property type="protein sequence ID" value="RKS88709.1"/>
    <property type="molecule type" value="Genomic_DNA"/>
</dbReference>
<sequence length="256" mass="25538">MNKGYAIAIEVEHDSPIAIVTLASPGRGNALGPADLGRIASVINDLATTDDVGVIILTGRDGIFSAGAALDVLADSPADELAAIVADQTRRLAAAIAGSPVAIVAAVDGAAAGSGAGIALLADIMVMSSSARLLFPFARLGLVPDTGINHSLIAAVGSARARALLMTGGSLSAEQCLDLGLAQTVVPEEELADAVRSLAIKLAGVPRGTHGTIRALLASSEAEAGLIAEAQAQADRMRDPITQAALTSALALLRGS</sequence>
<dbReference type="Proteomes" id="UP000276029">
    <property type="component" value="Unassembled WGS sequence"/>
</dbReference>
<evidence type="ECO:0000313" key="5">
    <source>
        <dbReference type="Proteomes" id="UP000276029"/>
    </source>
</evidence>
<gene>
    <name evidence="3" type="ORF">DFR51_1914</name>
    <name evidence="2" type="ORF">SmB9_01210</name>
</gene>
<dbReference type="EMBL" id="AP018711">
    <property type="protein sequence ID" value="BBE32463.1"/>
    <property type="molecule type" value="Genomic_DNA"/>
</dbReference>
<dbReference type="InterPro" id="IPR029045">
    <property type="entry name" value="ClpP/crotonase-like_dom_sf"/>
</dbReference>
<reference evidence="3 5" key="2">
    <citation type="submission" date="2018-10" db="EMBL/GenBank/DDBJ databases">
        <title>Genomic Encyclopedia of Type Strains, Phase IV (KMG-IV): sequencing the most valuable type-strain genomes for metagenomic binning, comparative biology and taxonomic classification.</title>
        <authorList>
            <person name="Goeker M."/>
        </authorList>
    </citation>
    <scope>NUCLEOTIDE SEQUENCE [LARGE SCALE GENOMIC DNA]</scope>
    <source>
        <strain evidence="3 5">DSM 19791</strain>
    </source>
</reference>
<proteinExistence type="inferred from homology"/>
<dbReference type="Proteomes" id="UP000275727">
    <property type="component" value="Chromosome"/>
</dbReference>
<dbReference type="PANTHER" id="PTHR43802">
    <property type="entry name" value="ENOYL-COA HYDRATASE"/>
    <property type="match status" value="1"/>
</dbReference>
<dbReference type="AlphaFoldDB" id="A0AAD1D339"/>
<evidence type="ECO:0000313" key="3">
    <source>
        <dbReference type="EMBL" id="RKS88709.1"/>
    </source>
</evidence>
<dbReference type="InterPro" id="IPR001753">
    <property type="entry name" value="Enoyl-CoA_hydra/iso"/>
</dbReference>
<dbReference type="RefSeq" id="WP_121050274.1">
    <property type="nucleotide sequence ID" value="NZ_AP018711.1"/>
</dbReference>
<dbReference type="SUPFAM" id="SSF52096">
    <property type="entry name" value="ClpP/crotonase"/>
    <property type="match status" value="1"/>
</dbReference>
<dbReference type="KEGG" id="smic:SmB9_01210"/>
<name>A0AAD1D339_SPHMI</name>
<dbReference type="Gene3D" id="3.90.226.10">
    <property type="entry name" value="2-enoyl-CoA Hydratase, Chain A, domain 1"/>
    <property type="match status" value="1"/>
</dbReference>
<dbReference type="GO" id="GO:0016853">
    <property type="term" value="F:isomerase activity"/>
    <property type="evidence" value="ECO:0007669"/>
    <property type="project" value="UniProtKB-KW"/>
</dbReference>
<evidence type="ECO:0000256" key="1">
    <source>
        <dbReference type="ARBA" id="ARBA00005254"/>
    </source>
</evidence>
<evidence type="ECO:0000313" key="4">
    <source>
        <dbReference type="Proteomes" id="UP000275727"/>
    </source>
</evidence>
<evidence type="ECO:0000313" key="2">
    <source>
        <dbReference type="EMBL" id="BBE32463.1"/>
    </source>
</evidence>
<protein>
    <submittedName>
        <fullName evidence="2">2-(1,2-epoxy-1,2-dihydrophenyl)acetyl-CoA isomerase</fullName>
    </submittedName>
</protein>
<dbReference type="CDD" id="cd06558">
    <property type="entry name" value="crotonase-like"/>
    <property type="match status" value="1"/>
</dbReference>
<organism evidence="2 4">
    <name type="scientific">Sphingosinicella microcystinivorans</name>
    <dbReference type="NCBI Taxonomy" id="335406"/>
    <lineage>
        <taxon>Bacteria</taxon>
        <taxon>Pseudomonadati</taxon>
        <taxon>Pseudomonadota</taxon>
        <taxon>Alphaproteobacteria</taxon>
        <taxon>Sphingomonadales</taxon>
        <taxon>Sphingosinicellaceae</taxon>
        <taxon>Sphingosinicella</taxon>
    </lineage>
</organism>
<comment type="similarity">
    <text evidence="1">Belongs to the enoyl-CoA hydratase/isomerase family.</text>
</comment>
<reference evidence="2 4" key="1">
    <citation type="submission" date="2018-06" db="EMBL/GenBank/DDBJ databases">
        <title>Complete Genome Sequence of the Microcystin-Degrading Bacterium Sphingosinicella microcystinivorans Strain B-9.</title>
        <authorList>
            <person name="Jin H."/>
            <person name="Nishizawa T."/>
            <person name="Guo Y."/>
            <person name="Nishizawa A."/>
            <person name="Park H."/>
            <person name="Kato H."/>
            <person name="Tsuji K."/>
            <person name="Harada K."/>
        </authorList>
    </citation>
    <scope>NUCLEOTIDE SEQUENCE [LARGE SCALE GENOMIC DNA]</scope>
    <source>
        <strain evidence="2 4">B9</strain>
    </source>
</reference>
<dbReference type="PANTHER" id="PTHR43802:SF1">
    <property type="entry name" value="IP11341P-RELATED"/>
    <property type="match status" value="1"/>
</dbReference>
<keyword evidence="2" id="KW-0413">Isomerase</keyword>
<accession>A0AAD1D339</accession>
<keyword evidence="5" id="KW-1185">Reference proteome</keyword>